<reference evidence="1 2" key="1">
    <citation type="submission" date="2024-04" db="EMBL/GenBank/DDBJ databases">
        <title>genome sequences of Mucor flavus KT1a and Helicostylum pulchrum KT1b strains isolated from the surface of a dry-aged beef.</title>
        <authorList>
            <person name="Toyotome T."/>
            <person name="Hosono M."/>
            <person name="Torimaru M."/>
            <person name="Fukuda K."/>
            <person name="Mikami N."/>
        </authorList>
    </citation>
    <scope>NUCLEOTIDE SEQUENCE [LARGE SCALE GENOMIC DNA]</scope>
    <source>
        <strain evidence="1 2">KT1a</strain>
    </source>
</reference>
<proteinExistence type="predicted"/>
<comment type="caution">
    <text evidence="1">The sequence shown here is derived from an EMBL/GenBank/DDBJ whole genome shotgun (WGS) entry which is preliminary data.</text>
</comment>
<dbReference type="Proteomes" id="UP001473302">
    <property type="component" value="Unassembled WGS sequence"/>
</dbReference>
<evidence type="ECO:0000313" key="1">
    <source>
        <dbReference type="EMBL" id="GAA5809941.1"/>
    </source>
</evidence>
<name>A0ABP9YSV0_9FUNG</name>
<dbReference type="EMBL" id="BAABUK010000006">
    <property type="protein sequence ID" value="GAA5809941.1"/>
    <property type="molecule type" value="Genomic_DNA"/>
</dbReference>
<protein>
    <submittedName>
        <fullName evidence="1">Uncharacterized protein</fullName>
    </submittedName>
</protein>
<keyword evidence="2" id="KW-1185">Reference proteome</keyword>
<organism evidence="1 2">
    <name type="scientific">Mucor flavus</name>
    <dbReference type="NCBI Taxonomy" id="439312"/>
    <lineage>
        <taxon>Eukaryota</taxon>
        <taxon>Fungi</taxon>
        <taxon>Fungi incertae sedis</taxon>
        <taxon>Mucoromycota</taxon>
        <taxon>Mucoromycotina</taxon>
        <taxon>Mucoromycetes</taxon>
        <taxon>Mucorales</taxon>
        <taxon>Mucorineae</taxon>
        <taxon>Mucoraceae</taxon>
        <taxon>Mucor</taxon>
    </lineage>
</organism>
<gene>
    <name evidence="1" type="ORF">MFLAVUS_003356</name>
</gene>
<accession>A0ABP9YSV0</accession>
<evidence type="ECO:0000313" key="2">
    <source>
        <dbReference type="Proteomes" id="UP001473302"/>
    </source>
</evidence>
<sequence>MIIHKALSSQLIGADCVHFQTALPNTEIEVKVESFDAFHYAFILPSEWEKEIRENLLRPMFIQGDLLHEGDHEDRLLFFSDIECICYRLENINNDNHYFERGNDAIICRFAPIENDNFLVKLDLVHTMNPLYNFPNSRLFPKVKRSSSFYIDDTDIQCCIKSFLEEKLLPIDQDHVMEALATYIYYDGLPDQFPQCFDDISLKSTLLSCALLDDHGLVEEVFDHSYFTQVWMFIQFAESYLLGNNFCADKNATVKENIISEIETILNVDYSSGAVLISTQQQVYLKAFFLMYMVYIKESISSNLPVRLTAGNDNINIGYVVSIEMILLDNIIGTKDDLRDIIYTSGLTHSEDNSKKLRIITQGEGYLPTIKEKLKLKLQLGSNFVLVQLHEDYIQLTLNQVVTESDVEDKEEEQESIILLDKIIHVQNLFAKTSDWKDTDVDLIQLGDTCGCHIFLTVEDILDISFKPVIQDIVSLLSASLPFMYEGFRIGTLHQVYSSNCASFLLESSDEKLLLCKTKKSDTKGTALDGWTGHLLIVLFETAANHI</sequence>